<feature type="compositionally biased region" description="Polar residues" evidence="1">
    <location>
        <begin position="35"/>
        <end position="45"/>
    </location>
</feature>
<evidence type="ECO:0000313" key="3">
    <source>
        <dbReference type="Proteomes" id="UP000553632"/>
    </source>
</evidence>
<sequence>AIPIKDERGRSVRFGEVVECRSGWEGDLDELTPAYGSSDTGSSLDEFSRPFLPPAAGAPHRGQEEDGERQQQGFLLTEEVCRGRLYRRVSEVGMAEDELSALTSWL</sequence>
<name>A0A7J6TBA6_PEROL</name>
<dbReference type="AlphaFoldDB" id="A0A7J6TBA6"/>
<dbReference type="Proteomes" id="UP000553632">
    <property type="component" value="Unassembled WGS sequence"/>
</dbReference>
<evidence type="ECO:0000256" key="1">
    <source>
        <dbReference type="SAM" id="MobiDB-lite"/>
    </source>
</evidence>
<accession>A0A7J6TBA6</accession>
<dbReference type="EMBL" id="JABANO010011985">
    <property type="protein sequence ID" value="KAF4742569.1"/>
    <property type="molecule type" value="Genomic_DNA"/>
</dbReference>
<proteinExistence type="predicted"/>
<feature type="region of interest" description="Disordered" evidence="1">
    <location>
        <begin position="27"/>
        <end position="73"/>
    </location>
</feature>
<gene>
    <name evidence="2" type="ORF">FOZ63_013896</name>
</gene>
<protein>
    <submittedName>
        <fullName evidence="2">Uncharacterized protein</fullName>
    </submittedName>
</protein>
<keyword evidence="3" id="KW-1185">Reference proteome</keyword>
<feature type="non-terminal residue" evidence="2">
    <location>
        <position position="106"/>
    </location>
</feature>
<comment type="caution">
    <text evidence="2">The sequence shown here is derived from an EMBL/GenBank/DDBJ whole genome shotgun (WGS) entry which is preliminary data.</text>
</comment>
<evidence type="ECO:0000313" key="2">
    <source>
        <dbReference type="EMBL" id="KAF4742569.1"/>
    </source>
</evidence>
<reference evidence="2 3" key="1">
    <citation type="submission" date="2020-04" db="EMBL/GenBank/DDBJ databases">
        <title>Perkinsus olseni comparative genomics.</title>
        <authorList>
            <person name="Bogema D.R."/>
        </authorList>
    </citation>
    <scope>NUCLEOTIDE SEQUENCE [LARGE SCALE GENOMIC DNA]</scope>
    <source>
        <strain evidence="2 3">ATCC PRA-207</strain>
    </source>
</reference>
<organism evidence="2 3">
    <name type="scientific">Perkinsus olseni</name>
    <name type="common">Perkinsus atlanticus</name>
    <dbReference type="NCBI Taxonomy" id="32597"/>
    <lineage>
        <taxon>Eukaryota</taxon>
        <taxon>Sar</taxon>
        <taxon>Alveolata</taxon>
        <taxon>Perkinsozoa</taxon>
        <taxon>Perkinsea</taxon>
        <taxon>Perkinsida</taxon>
        <taxon>Perkinsidae</taxon>
        <taxon>Perkinsus</taxon>
    </lineage>
</organism>